<protein>
    <submittedName>
        <fullName evidence="1">Uncharacterized protein</fullName>
    </submittedName>
</protein>
<dbReference type="Proteomes" id="UP000202170">
    <property type="component" value="Segment"/>
</dbReference>
<name>A0A1B3AYB6_9CAUD</name>
<keyword evidence="2" id="KW-1185">Reference proteome</keyword>
<evidence type="ECO:0000313" key="2">
    <source>
        <dbReference type="Proteomes" id="UP000202170"/>
    </source>
</evidence>
<dbReference type="GeneID" id="29080323"/>
<dbReference type="KEGG" id="vg:29080323"/>
<organism evidence="1 2">
    <name type="scientific">Gordonia phage Bantam</name>
    <dbReference type="NCBI Taxonomy" id="1887641"/>
    <lineage>
        <taxon>Viruses</taxon>
        <taxon>Duplodnaviria</taxon>
        <taxon>Heunggongvirae</taxon>
        <taxon>Uroviricota</taxon>
        <taxon>Caudoviricetes</taxon>
        <taxon>Bantamvirus</taxon>
        <taxon>Bantamvirus bantam</taxon>
    </lineage>
</organism>
<dbReference type="RefSeq" id="YP_009287528.1">
    <property type="nucleotide sequence ID" value="NC_031074.1"/>
</dbReference>
<accession>A0A1B3AYB6</accession>
<sequence>MADEATIAEVGRRLIEKPIVGAMMTAPAAHSEHVGWTAERDLLAQVVAAMESLRDIGVALDEDPTAIWPPPIAKIPLTPDTSTYRKATMEALGMPVDAYEWSNSSRKIGDSEISTWGGMERTLTEKYRTLHEPLRDFYAHNTCPHCDNWDCHWINLIPVPEGQRDEWGADEVLARICRACHLSWREAP</sequence>
<gene>
    <name evidence="1" type="primary">59</name>
    <name evidence="1" type="ORF">SEA_BANTAM_59</name>
</gene>
<reference evidence="2" key="1">
    <citation type="submission" date="2016-07" db="EMBL/GenBank/DDBJ databases">
        <authorList>
            <person name="Florea S."/>
            <person name="Webb J.S."/>
            <person name="Jaromczyk J."/>
            <person name="Schardl C.L."/>
        </authorList>
    </citation>
    <scope>NUCLEOTIDE SEQUENCE [LARGE SCALE GENOMIC DNA]</scope>
</reference>
<dbReference type="EMBL" id="KX557272">
    <property type="protein sequence ID" value="AOE43749.1"/>
    <property type="molecule type" value="Genomic_DNA"/>
</dbReference>
<proteinExistence type="predicted"/>
<evidence type="ECO:0000313" key="1">
    <source>
        <dbReference type="EMBL" id="AOE43749.1"/>
    </source>
</evidence>